<comment type="caution">
    <text evidence="1">The sequence shown here is derived from an EMBL/GenBank/DDBJ whole genome shotgun (WGS) entry which is preliminary data.</text>
</comment>
<feature type="non-terminal residue" evidence="1">
    <location>
        <position position="102"/>
    </location>
</feature>
<protein>
    <submittedName>
        <fullName evidence="1">Uncharacterized protein</fullName>
    </submittedName>
</protein>
<dbReference type="EMBL" id="BARS01056965">
    <property type="protein sequence ID" value="GAG47411.1"/>
    <property type="molecule type" value="Genomic_DNA"/>
</dbReference>
<gene>
    <name evidence="1" type="ORF">S01H1_83708</name>
</gene>
<evidence type="ECO:0000313" key="1">
    <source>
        <dbReference type="EMBL" id="GAG47411.1"/>
    </source>
</evidence>
<dbReference type="AlphaFoldDB" id="X0ZGF3"/>
<sequence>MTHPTQRTFRLPAAVGIAAAAVVVAGMAAPGPARAGIGDIIRSVRDRVGPVLLARDLLVAPGEEVTLHASLRDGFRLGGVAGVRIQFHLDERRIDEVTSDAD</sequence>
<reference evidence="1" key="1">
    <citation type="journal article" date="2014" name="Front. Microbiol.">
        <title>High frequency of phylogenetically diverse reductive dehalogenase-homologous genes in deep subseafloor sedimentary metagenomes.</title>
        <authorList>
            <person name="Kawai M."/>
            <person name="Futagami T."/>
            <person name="Toyoda A."/>
            <person name="Takaki Y."/>
            <person name="Nishi S."/>
            <person name="Hori S."/>
            <person name="Arai W."/>
            <person name="Tsubouchi T."/>
            <person name="Morono Y."/>
            <person name="Uchiyama I."/>
            <person name="Ito T."/>
            <person name="Fujiyama A."/>
            <person name="Inagaki F."/>
            <person name="Takami H."/>
        </authorList>
    </citation>
    <scope>NUCLEOTIDE SEQUENCE</scope>
    <source>
        <strain evidence="1">Expedition CK06-06</strain>
    </source>
</reference>
<name>X0ZGF3_9ZZZZ</name>
<proteinExistence type="predicted"/>
<accession>X0ZGF3</accession>
<organism evidence="1">
    <name type="scientific">marine sediment metagenome</name>
    <dbReference type="NCBI Taxonomy" id="412755"/>
    <lineage>
        <taxon>unclassified sequences</taxon>
        <taxon>metagenomes</taxon>
        <taxon>ecological metagenomes</taxon>
    </lineage>
</organism>